<dbReference type="PROSITE" id="PS51193">
    <property type="entry name" value="HELICASE_ATP_BIND_2"/>
    <property type="match status" value="1"/>
</dbReference>
<dbReference type="InterPro" id="IPR006310">
    <property type="entry name" value="DinG"/>
</dbReference>
<dbReference type="Proteomes" id="UP000220922">
    <property type="component" value="Unassembled WGS sequence"/>
</dbReference>
<keyword evidence="8 15" id="KW-0269">Exonuclease</keyword>
<dbReference type="PROSITE" id="PS00690">
    <property type="entry name" value="DEAH_ATP_HELICASE"/>
    <property type="match status" value="1"/>
</dbReference>
<comment type="similarity">
    <text evidence="15">Belongs to the helicase family. DinG subfamily. Type 2 sub-subfamily.</text>
</comment>
<dbReference type="InterPro" id="IPR014001">
    <property type="entry name" value="Helicase_ATP-bd"/>
</dbReference>
<keyword evidence="10" id="KW-0408">Iron</keyword>
<dbReference type="HAMAP" id="MF_02206">
    <property type="entry name" value="DinG_exonucl"/>
    <property type="match status" value="1"/>
</dbReference>
<feature type="short sequence motif" description="DEAH box" evidence="15">
    <location>
        <begin position="473"/>
        <end position="476"/>
    </location>
</feature>
<evidence type="ECO:0000313" key="18">
    <source>
        <dbReference type="Proteomes" id="UP000220922"/>
    </source>
</evidence>
<keyword evidence="2 15" id="KW-0540">Nuclease</keyword>
<evidence type="ECO:0000256" key="12">
    <source>
        <dbReference type="ARBA" id="ARBA00023125"/>
    </source>
</evidence>
<dbReference type="InterPro" id="IPR002464">
    <property type="entry name" value="DNA/RNA_helicase_DEAH_CS"/>
</dbReference>
<dbReference type="InterPro" id="IPR027417">
    <property type="entry name" value="P-loop_NTPase"/>
</dbReference>
<evidence type="ECO:0000259" key="16">
    <source>
        <dbReference type="PROSITE" id="PS51193"/>
    </source>
</evidence>
<dbReference type="SUPFAM" id="SSF52540">
    <property type="entry name" value="P-loop containing nucleoside triphosphate hydrolases"/>
    <property type="match status" value="2"/>
</dbReference>
<dbReference type="SMART" id="SM00487">
    <property type="entry name" value="DEXDc"/>
    <property type="match status" value="1"/>
</dbReference>
<protein>
    <recommendedName>
        <fullName evidence="15">3'-5' exonuclease DinG</fullName>
        <ecNumber evidence="15">3.1.-.-</ecNumber>
    </recommendedName>
</protein>
<dbReference type="InterPro" id="IPR010614">
    <property type="entry name" value="RAD3-like_helicase_DEAD"/>
</dbReference>
<dbReference type="SUPFAM" id="SSF53098">
    <property type="entry name" value="Ribonuclease H-like"/>
    <property type="match status" value="1"/>
</dbReference>
<dbReference type="RefSeq" id="WP_097653683.1">
    <property type="nucleotide sequence ID" value="NZ_LYXE01000106.1"/>
</dbReference>
<dbReference type="GO" id="GO:0046872">
    <property type="term" value="F:metal ion binding"/>
    <property type="evidence" value="ECO:0007669"/>
    <property type="project" value="UniProtKB-KW"/>
</dbReference>
<dbReference type="InterPro" id="IPR006555">
    <property type="entry name" value="ATP-dep_Helicase_C"/>
</dbReference>
<keyword evidence="4 15" id="KW-0547">Nucleotide-binding</keyword>
<dbReference type="FunFam" id="3.30.420.10:FF:000045">
    <property type="entry name" value="3'-5' exonuclease DinG"/>
    <property type="match status" value="1"/>
</dbReference>
<feature type="domain" description="Helicase ATP-binding" evidence="16">
    <location>
        <begin position="255"/>
        <end position="541"/>
    </location>
</feature>
<evidence type="ECO:0000256" key="11">
    <source>
        <dbReference type="ARBA" id="ARBA00023014"/>
    </source>
</evidence>
<comment type="caution">
    <text evidence="17">The sequence shown here is derived from an EMBL/GenBank/DDBJ whole genome shotgun (WGS) entry which is preliminary data.</text>
</comment>
<keyword evidence="11" id="KW-0411">Iron-sulfur</keyword>
<evidence type="ECO:0000256" key="6">
    <source>
        <dbReference type="ARBA" id="ARBA00022801"/>
    </source>
</evidence>
<keyword evidence="6 15" id="KW-0378">Hydrolase</keyword>
<dbReference type="AlphaFoldDB" id="A0A2H3KK29"/>
<dbReference type="EC" id="3.1.-.-" evidence="15"/>
<dbReference type="CDD" id="cd06127">
    <property type="entry name" value="DEDDh"/>
    <property type="match status" value="1"/>
</dbReference>
<dbReference type="Pfam" id="PF06733">
    <property type="entry name" value="DEAD_2"/>
    <property type="match status" value="1"/>
</dbReference>
<dbReference type="GO" id="GO:0016818">
    <property type="term" value="F:hydrolase activity, acting on acid anhydrides, in phosphorus-containing anhydrides"/>
    <property type="evidence" value="ECO:0007669"/>
    <property type="project" value="InterPro"/>
</dbReference>
<evidence type="ECO:0000256" key="4">
    <source>
        <dbReference type="ARBA" id="ARBA00022741"/>
    </source>
</evidence>
<evidence type="ECO:0000256" key="3">
    <source>
        <dbReference type="ARBA" id="ARBA00022723"/>
    </source>
</evidence>
<dbReference type="InterPro" id="IPR045028">
    <property type="entry name" value="DinG/Rad3-like"/>
</dbReference>
<evidence type="ECO:0000256" key="14">
    <source>
        <dbReference type="ARBA" id="ARBA00023235"/>
    </source>
</evidence>
<name>A0A2H3KK29_9CHLR</name>
<dbReference type="GO" id="GO:0003677">
    <property type="term" value="F:DNA binding"/>
    <property type="evidence" value="ECO:0007669"/>
    <property type="project" value="UniProtKB-KW"/>
</dbReference>
<keyword evidence="3" id="KW-0479">Metal-binding</keyword>
<dbReference type="InterPro" id="IPR014013">
    <property type="entry name" value="Helic_SF1/SF2_ATP-bd_DinG/Rad3"/>
</dbReference>
<keyword evidence="1" id="KW-0004">4Fe-4S</keyword>
<evidence type="ECO:0000256" key="7">
    <source>
        <dbReference type="ARBA" id="ARBA00022806"/>
    </source>
</evidence>
<dbReference type="Gene3D" id="3.40.50.300">
    <property type="entry name" value="P-loop containing nucleotide triphosphate hydrolases"/>
    <property type="match status" value="2"/>
</dbReference>
<organism evidence="17 18">
    <name type="scientific">Candidatus Chloroploca asiatica</name>
    <dbReference type="NCBI Taxonomy" id="1506545"/>
    <lineage>
        <taxon>Bacteria</taxon>
        <taxon>Bacillati</taxon>
        <taxon>Chloroflexota</taxon>
        <taxon>Chloroflexia</taxon>
        <taxon>Chloroflexales</taxon>
        <taxon>Chloroflexineae</taxon>
        <taxon>Oscillochloridaceae</taxon>
        <taxon>Candidatus Chloroploca</taxon>
    </lineage>
</organism>
<dbReference type="InterPro" id="IPR012337">
    <property type="entry name" value="RNaseH-like_sf"/>
</dbReference>
<dbReference type="InterPro" id="IPR006554">
    <property type="entry name" value="Helicase-like_DEXD_c2"/>
</dbReference>
<evidence type="ECO:0000256" key="13">
    <source>
        <dbReference type="ARBA" id="ARBA00023204"/>
    </source>
</evidence>
<keyword evidence="12" id="KW-0238">DNA-binding</keyword>
<keyword evidence="5" id="KW-0227">DNA damage</keyword>
<reference evidence="17 18" key="1">
    <citation type="submission" date="2016-05" db="EMBL/GenBank/DDBJ databases">
        <authorList>
            <person name="Lavstsen T."/>
            <person name="Jespersen J.S."/>
        </authorList>
    </citation>
    <scope>NUCLEOTIDE SEQUENCE [LARGE SCALE GENOMIC DNA]</scope>
    <source>
        <strain evidence="17 18">B7-9</strain>
    </source>
</reference>
<dbReference type="GO" id="GO:0005524">
    <property type="term" value="F:ATP binding"/>
    <property type="evidence" value="ECO:0007669"/>
    <property type="project" value="UniProtKB-UniRule"/>
</dbReference>
<keyword evidence="18" id="KW-1185">Reference proteome</keyword>
<dbReference type="Pfam" id="PF00929">
    <property type="entry name" value="RNase_T"/>
    <property type="match status" value="1"/>
</dbReference>
<keyword evidence="13" id="KW-0234">DNA repair</keyword>
<dbReference type="Gene3D" id="3.30.420.10">
    <property type="entry name" value="Ribonuclease H-like superfamily/Ribonuclease H"/>
    <property type="match status" value="1"/>
</dbReference>
<accession>A0A2H3KK29</accession>
<gene>
    <name evidence="15" type="primary">dinG</name>
    <name evidence="17" type="ORF">A9Q02_16200</name>
</gene>
<keyword evidence="14" id="KW-0413">Isomerase</keyword>
<dbReference type="SMART" id="SM00488">
    <property type="entry name" value="DEXDc2"/>
    <property type="match status" value="1"/>
</dbReference>
<dbReference type="InterPro" id="IPR036397">
    <property type="entry name" value="RNaseH_sf"/>
</dbReference>
<feature type="binding site" evidence="15">
    <location>
        <begin position="290"/>
        <end position="297"/>
    </location>
    <ligand>
        <name>ATP</name>
        <dbReference type="ChEBI" id="CHEBI:30616"/>
    </ligand>
</feature>
<sequence>MNERIYVAVDVETTGLVPGTDELIEVAAVTFRRHEVLDTYSQLVQPRQPLPLKITRLTGIAPKDVAEAPFFNMIGGDFARFIKSYPIVGHSVSFDLSMLRAQGMNFTQPTYDTFELATLLMPQAPIYKLSALAERIGVPHPDAHRALNDAIVTAHVFNHLLDLLEALSLDALNEIMRLINKIDFPMRDLFEHTVREKTRNAFFEPAMPGRIQPPPTIFEMAPPPGLGEPQPLKPTGDARPLDYDDIAAFFAPDGPLGQQFPGYEPRAPQVHMAQAVAEAFNLSEPLLVEAGTGTGKSLSYLIPSVFFATRRGERVVISTNTINLQDQLFFKDLPALQTIMAASGMPPFTASLLKGRGNYLCLKRYYEMQRSENLNPDEVRMLLKVQLWVPTTENGDKAELLLMDRENVAWNRVNVTPETCIGSRCPHFRECFFFKARRQAEASHVLVVNHALLIADLAAQSHVLPPYAHLIIDEAHNLEDVATDQLSFKVDQAAMLKFLDDIFQTGGAQVVSGLLSELPAALQAGVDELVAKKIAQASDLIRPALVRARTAVYECFNLLNAFVIREVQDNQYDPRLRLTPGIRQKAAWQEVQVVWANMTDILTVIGTGLAEIEEQLRNLEASKVDGYEELLIQVEYLGRFAVDVRVKTGHIIFGDEAIIAWLTLDRQRDTLTLTAAPLSVADMLQAQLFAQKATSVLASATLTIETSFEFVKDRLGLPEANELELESPFDYEKQALVYIPSDIPEPNQRGYQQAIEQALIELCTVTGGRTLALFTANNALRQTYHAIQEPLEAQEIAVLAQGIDGSRRALLDRFKEFPRTVLLGTNSFWEGVDVVGDALSVLVITKLPFSVPNDPIFAARSERFQDPFGEFSVPQTILRFKQGFGRLIRSREDRGIVVVLDRRLLSKKYGQQFLDSLPNTRVRTGPLNQLPVLGERFLK</sequence>
<dbReference type="GO" id="GO:0051539">
    <property type="term" value="F:4 iron, 4 sulfur cluster binding"/>
    <property type="evidence" value="ECO:0007669"/>
    <property type="project" value="UniProtKB-KW"/>
</dbReference>
<evidence type="ECO:0000313" key="17">
    <source>
        <dbReference type="EMBL" id="PDV98258.1"/>
    </source>
</evidence>
<evidence type="ECO:0000256" key="15">
    <source>
        <dbReference type="HAMAP-Rule" id="MF_02206"/>
    </source>
</evidence>
<evidence type="ECO:0000256" key="8">
    <source>
        <dbReference type="ARBA" id="ARBA00022839"/>
    </source>
</evidence>
<dbReference type="PANTHER" id="PTHR11472">
    <property type="entry name" value="DNA REPAIR DEAD HELICASE RAD3/XP-D SUBFAMILY MEMBER"/>
    <property type="match status" value="1"/>
</dbReference>
<dbReference type="InterPro" id="IPR013520">
    <property type="entry name" value="Ribonucl_H"/>
</dbReference>
<dbReference type="GO" id="GO:0006281">
    <property type="term" value="P:DNA repair"/>
    <property type="evidence" value="ECO:0007669"/>
    <property type="project" value="UniProtKB-KW"/>
</dbReference>
<comment type="function">
    <text evidence="15">3'-5' exonuclease.</text>
</comment>
<dbReference type="SMART" id="SM00491">
    <property type="entry name" value="HELICc2"/>
    <property type="match status" value="1"/>
</dbReference>
<keyword evidence="9 15" id="KW-0067">ATP-binding</keyword>
<dbReference type="GO" id="GO:0003678">
    <property type="term" value="F:DNA helicase activity"/>
    <property type="evidence" value="ECO:0007669"/>
    <property type="project" value="InterPro"/>
</dbReference>
<evidence type="ECO:0000256" key="1">
    <source>
        <dbReference type="ARBA" id="ARBA00022485"/>
    </source>
</evidence>
<evidence type="ECO:0000256" key="2">
    <source>
        <dbReference type="ARBA" id="ARBA00022722"/>
    </source>
</evidence>
<dbReference type="OrthoDB" id="9803913at2"/>
<dbReference type="PANTHER" id="PTHR11472:SF34">
    <property type="entry name" value="REGULATOR OF TELOMERE ELONGATION HELICASE 1"/>
    <property type="match status" value="1"/>
</dbReference>
<evidence type="ECO:0000256" key="9">
    <source>
        <dbReference type="ARBA" id="ARBA00022840"/>
    </source>
</evidence>
<keyword evidence="7" id="KW-0347">Helicase</keyword>
<dbReference type="Pfam" id="PF13307">
    <property type="entry name" value="Helicase_C_2"/>
    <property type="match status" value="1"/>
</dbReference>
<dbReference type="SMART" id="SM00479">
    <property type="entry name" value="EXOIII"/>
    <property type="match status" value="1"/>
</dbReference>
<evidence type="ECO:0000256" key="10">
    <source>
        <dbReference type="ARBA" id="ARBA00023004"/>
    </source>
</evidence>
<dbReference type="EMBL" id="LYXE01000106">
    <property type="protein sequence ID" value="PDV98258.1"/>
    <property type="molecule type" value="Genomic_DNA"/>
</dbReference>
<dbReference type="GO" id="GO:0008408">
    <property type="term" value="F:3'-5' exonuclease activity"/>
    <property type="evidence" value="ECO:0007669"/>
    <property type="project" value="UniProtKB-UniRule"/>
</dbReference>
<proteinExistence type="inferred from homology"/>
<evidence type="ECO:0000256" key="5">
    <source>
        <dbReference type="ARBA" id="ARBA00022763"/>
    </source>
</evidence>